<feature type="compositionally biased region" description="Basic and acidic residues" evidence="7">
    <location>
        <begin position="39"/>
        <end position="54"/>
    </location>
</feature>
<evidence type="ECO:0000256" key="6">
    <source>
        <dbReference type="ARBA" id="ARBA00040447"/>
    </source>
</evidence>
<evidence type="ECO:0000256" key="7">
    <source>
        <dbReference type="SAM" id="MobiDB-lite"/>
    </source>
</evidence>
<accession>A0ABM0IM00</accession>
<evidence type="ECO:0000256" key="4">
    <source>
        <dbReference type="ARBA" id="ARBA00037621"/>
    </source>
</evidence>
<comment type="similarity">
    <text evidence="2">Belongs to the pro/parathymosin family.</text>
</comment>
<feature type="compositionally biased region" description="Basic and acidic residues" evidence="7">
    <location>
        <begin position="113"/>
        <end position="124"/>
    </location>
</feature>
<comment type="subunit">
    <text evidence="5">Interacts with NUPR1; regulates apoptotic process.</text>
</comment>
<dbReference type="GeneID" id="101644030"/>
<dbReference type="PANTHER" id="PTHR22745:SF0">
    <property type="entry name" value="PROTHYMOSIN ALPHA"/>
    <property type="match status" value="1"/>
</dbReference>
<organism evidence="8 9">
    <name type="scientific">Echinops telfairi</name>
    <name type="common">Lesser hedgehog tenrec</name>
    <dbReference type="NCBI Taxonomy" id="9371"/>
    <lineage>
        <taxon>Eukaryota</taxon>
        <taxon>Metazoa</taxon>
        <taxon>Chordata</taxon>
        <taxon>Craniata</taxon>
        <taxon>Vertebrata</taxon>
        <taxon>Euteleostomi</taxon>
        <taxon>Mammalia</taxon>
        <taxon>Eutheria</taxon>
        <taxon>Afrotheria</taxon>
        <taxon>Tenrecidae</taxon>
        <taxon>Tenrecinae</taxon>
        <taxon>Echinops</taxon>
    </lineage>
</organism>
<dbReference type="RefSeq" id="XP_004703108.1">
    <property type="nucleotide sequence ID" value="XM_004703051.1"/>
</dbReference>
<sequence>MPFYDFEILLTYVYRSLQRPNDHQRAPPCGHQLGSTTPDLREKEEVVEEAKNGRDAPANSNANEDNGEQEADGEVEEEGGEEKEEGDGEEDEDEEAEAATGKRAAEDDDDDGVDTKKQKTDKDD</sequence>
<feature type="compositionally biased region" description="Acidic residues" evidence="7">
    <location>
        <begin position="65"/>
        <end position="97"/>
    </location>
</feature>
<evidence type="ECO:0000256" key="5">
    <source>
        <dbReference type="ARBA" id="ARBA00038744"/>
    </source>
</evidence>
<comment type="function">
    <text evidence="4">Prothymosin alpha may mediate immune function by conferring resistance to certain opportunistic infections.</text>
</comment>
<evidence type="ECO:0000256" key="3">
    <source>
        <dbReference type="ARBA" id="ARBA00023242"/>
    </source>
</evidence>
<evidence type="ECO:0000256" key="1">
    <source>
        <dbReference type="ARBA" id="ARBA00004123"/>
    </source>
</evidence>
<name>A0ABM0IM00_ECHTE</name>
<dbReference type="PANTHER" id="PTHR22745">
    <property type="entry name" value="PROTHYMOSIN ALPHA"/>
    <property type="match status" value="1"/>
</dbReference>
<keyword evidence="8" id="KW-1185">Reference proteome</keyword>
<keyword evidence="3" id="KW-0539">Nucleus</keyword>
<protein>
    <recommendedName>
        <fullName evidence="6">Prothymosin alpha</fullName>
    </recommendedName>
</protein>
<evidence type="ECO:0000313" key="8">
    <source>
        <dbReference type="Proteomes" id="UP000694863"/>
    </source>
</evidence>
<evidence type="ECO:0000256" key="2">
    <source>
        <dbReference type="ARBA" id="ARBA00008032"/>
    </source>
</evidence>
<feature type="region of interest" description="Disordered" evidence="7">
    <location>
        <begin position="20"/>
        <end position="124"/>
    </location>
</feature>
<comment type="subcellular location">
    <subcellularLocation>
        <location evidence="1">Nucleus</location>
    </subcellularLocation>
</comment>
<reference evidence="9" key="1">
    <citation type="submission" date="2025-08" db="UniProtKB">
        <authorList>
            <consortium name="RefSeq"/>
        </authorList>
    </citation>
    <scope>IDENTIFICATION</scope>
</reference>
<evidence type="ECO:0000313" key="9">
    <source>
        <dbReference type="RefSeq" id="XP_004703108.1"/>
    </source>
</evidence>
<dbReference type="Pfam" id="PF03247">
    <property type="entry name" value="Prothymosin"/>
    <property type="match status" value="1"/>
</dbReference>
<gene>
    <name evidence="9" type="primary">LOC101644030</name>
</gene>
<dbReference type="Proteomes" id="UP000694863">
    <property type="component" value="Unplaced"/>
</dbReference>
<proteinExistence type="inferred from homology"/>
<dbReference type="InterPro" id="IPR004931">
    <property type="entry name" value="Pro/parathymosin"/>
</dbReference>